<dbReference type="EMBL" id="FLUN01000001">
    <property type="protein sequence ID" value="SBV94850.1"/>
    <property type="molecule type" value="Genomic_DNA"/>
</dbReference>
<dbReference type="AlphaFoldDB" id="A0A212J5Y2"/>
<gene>
    <name evidence="2" type="ORF">KL86CLO1_10569</name>
</gene>
<evidence type="ECO:0000313" key="2">
    <source>
        <dbReference type="EMBL" id="SBV94850.1"/>
    </source>
</evidence>
<keyword evidence="1" id="KW-0812">Transmembrane</keyword>
<name>A0A212J5Y2_9FIRM</name>
<keyword evidence="1" id="KW-0472">Membrane</keyword>
<organism evidence="2">
    <name type="scientific">uncultured Eubacteriales bacterium</name>
    <dbReference type="NCBI Taxonomy" id="172733"/>
    <lineage>
        <taxon>Bacteria</taxon>
        <taxon>Bacillati</taxon>
        <taxon>Bacillota</taxon>
        <taxon>Clostridia</taxon>
        <taxon>Eubacteriales</taxon>
        <taxon>environmental samples</taxon>
    </lineage>
</organism>
<feature type="transmembrane region" description="Helical" evidence="1">
    <location>
        <begin position="6"/>
        <end position="27"/>
    </location>
</feature>
<evidence type="ECO:0000256" key="1">
    <source>
        <dbReference type="SAM" id="Phobius"/>
    </source>
</evidence>
<proteinExistence type="predicted"/>
<accession>A0A212J5Y2</accession>
<sequence length="28" mass="3107">MMGNNMLPAIFLPILYLPLADFISGLLK</sequence>
<protein>
    <submittedName>
        <fullName evidence="2">Uncharacterized protein</fullName>
    </submittedName>
</protein>
<reference evidence="2" key="1">
    <citation type="submission" date="2016-04" db="EMBL/GenBank/DDBJ databases">
        <authorList>
            <person name="Evans L.H."/>
            <person name="Alamgir A."/>
            <person name="Owens N."/>
            <person name="Weber N.D."/>
            <person name="Virtaneva K."/>
            <person name="Barbian K."/>
            <person name="Babar A."/>
            <person name="Rosenke K."/>
        </authorList>
    </citation>
    <scope>NUCLEOTIDE SEQUENCE</scope>
    <source>
        <strain evidence="2">86</strain>
    </source>
</reference>
<keyword evidence="1" id="KW-1133">Transmembrane helix</keyword>